<dbReference type="Gene3D" id="3.40.190.150">
    <property type="entry name" value="Bordetella uptake gene, domain 1"/>
    <property type="match status" value="1"/>
</dbReference>
<dbReference type="AlphaFoldDB" id="A0A2S0MYN9"/>
<evidence type="ECO:0000256" key="2">
    <source>
        <dbReference type="SAM" id="SignalP"/>
    </source>
</evidence>
<evidence type="ECO:0000313" key="4">
    <source>
        <dbReference type="Proteomes" id="UP000239326"/>
    </source>
</evidence>
<dbReference type="OrthoDB" id="8678477at2"/>
<keyword evidence="4" id="KW-1185">Reference proteome</keyword>
<accession>A0A2S0MYN9</accession>
<organism evidence="3 4">
    <name type="scientific">Simplicispira suum</name>
    <dbReference type="NCBI Taxonomy" id="2109915"/>
    <lineage>
        <taxon>Bacteria</taxon>
        <taxon>Pseudomonadati</taxon>
        <taxon>Pseudomonadota</taxon>
        <taxon>Betaproteobacteria</taxon>
        <taxon>Burkholderiales</taxon>
        <taxon>Comamonadaceae</taxon>
        <taxon>Simplicispira</taxon>
    </lineage>
</organism>
<dbReference type="SUPFAM" id="SSF53850">
    <property type="entry name" value="Periplasmic binding protein-like II"/>
    <property type="match status" value="1"/>
</dbReference>
<reference evidence="3 4" key="1">
    <citation type="submission" date="2018-03" db="EMBL/GenBank/DDBJ databases">
        <title>Genome sequencing of Simplicispira sp.</title>
        <authorList>
            <person name="Kim S.-J."/>
            <person name="Heo J."/>
            <person name="Kwon S.-W."/>
        </authorList>
    </citation>
    <scope>NUCLEOTIDE SEQUENCE [LARGE SCALE GENOMIC DNA]</scope>
    <source>
        <strain evidence="3 4">SC1-8</strain>
    </source>
</reference>
<dbReference type="PANTHER" id="PTHR42928">
    <property type="entry name" value="TRICARBOXYLATE-BINDING PROTEIN"/>
    <property type="match status" value="1"/>
</dbReference>
<sequence>MMKLWKWIGAALTIGLASFVHAQDWPNKPIQVIVPFPPGSVDAKARIVTDRVSKILGQPLVILNKPGAGMRIGTEQLLRSPADGYTLEVVVQAVAWMGPLLDPAVTYQPLTDMTMLALAYENPMILVANQDSGIKSVDDLLQTARTHPGKLNWAGPAGASGYRVWFEVFKGMTGLDVTYVPYRGLTPALTNVAGGFAQVAFADYSSMPLILDGKLRPLAVTGPARSAQLPNVPTLKELGIGFEATQWLGFVAPAGLPQAVESRLVKAFAMALKDPPTRAAIESDGAQVILDSSPSAMRGRITSEMAQFRKNVKPGAIKID</sequence>
<evidence type="ECO:0000313" key="3">
    <source>
        <dbReference type="EMBL" id="AVO41006.1"/>
    </source>
</evidence>
<dbReference type="EMBL" id="CP027669">
    <property type="protein sequence ID" value="AVO41006.1"/>
    <property type="molecule type" value="Genomic_DNA"/>
</dbReference>
<dbReference type="CDD" id="cd07012">
    <property type="entry name" value="PBP2_Bug_TTT"/>
    <property type="match status" value="1"/>
</dbReference>
<dbReference type="Pfam" id="PF03401">
    <property type="entry name" value="TctC"/>
    <property type="match status" value="1"/>
</dbReference>
<protein>
    <submittedName>
        <fullName evidence="3">LacI family transcriptional regulator</fullName>
    </submittedName>
</protein>
<dbReference type="PIRSF" id="PIRSF017082">
    <property type="entry name" value="YflP"/>
    <property type="match status" value="1"/>
</dbReference>
<feature type="chain" id="PRO_5015732790" evidence="2">
    <location>
        <begin position="23"/>
        <end position="320"/>
    </location>
</feature>
<dbReference type="InterPro" id="IPR042100">
    <property type="entry name" value="Bug_dom1"/>
</dbReference>
<dbReference type="Proteomes" id="UP000239326">
    <property type="component" value="Chromosome"/>
</dbReference>
<dbReference type="Gene3D" id="3.40.190.10">
    <property type="entry name" value="Periplasmic binding protein-like II"/>
    <property type="match status" value="1"/>
</dbReference>
<comment type="similarity">
    <text evidence="1">Belongs to the UPF0065 (bug) family.</text>
</comment>
<dbReference type="RefSeq" id="WP_106445992.1">
    <property type="nucleotide sequence ID" value="NZ_CP027669.1"/>
</dbReference>
<proteinExistence type="inferred from homology"/>
<keyword evidence="2" id="KW-0732">Signal</keyword>
<gene>
    <name evidence="3" type="ORF">C6571_06650</name>
</gene>
<dbReference type="KEGG" id="simp:C6571_06650"/>
<dbReference type="InterPro" id="IPR005064">
    <property type="entry name" value="BUG"/>
</dbReference>
<name>A0A2S0MYN9_9BURK</name>
<feature type="signal peptide" evidence="2">
    <location>
        <begin position="1"/>
        <end position="22"/>
    </location>
</feature>
<dbReference type="PANTHER" id="PTHR42928:SF5">
    <property type="entry name" value="BLR1237 PROTEIN"/>
    <property type="match status" value="1"/>
</dbReference>
<evidence type="ECO:0000256" key="1">
    <source>
        <dbReference type="ARBA" id="ARBA00006987"/>
    </source>
</evidence>